<feature type="compositionally biased region" description="Basic and acidic residues" evidence="7">
    <location>
        <begin position="350"/>
        <end position="366"/>
    </location>
</feature>
<evidence type="ECO:0000256" key="4">
    <source>
        <dbReference type="ARBA" id="ARBA00022989"/>
    </source>
</evidence>
<keyword evidence="5 6" id="KW-0472">Membrane</keyword>
<evidence type="ECO:0000256" key="2">
    <source>
        <dbReference type="ARBA" id="ARBA00022692"/>
    </source>
</evidence>
<evidence type="ECO:0000313" key="9">
    <source>
        <dbReference type="EMBL" id="ODQ68232.1"/>
    </source>
</evidence>
<sequence length="366" mass="40350">MSDNIKPALPTKKTFKQRMPPILTWSDPVKSGGSFASAIVLLLLLKFGSILPFVLWIAYWLFGVSTFTEYFTRSLYGEDKGLISSSVKPSQYLMVQDVHIQNSVQVLADSVTSALKEFRRILDVQDPFTSMVACGLSYILCKAIGLVSLWTLLVLSTILAFTVPALYLKFEKTIDANFHKATKISQEKVDSCLSQINKTTGPYVEDIKERVDSVVSTVRSSRGGFESTDVKGQDFATSSSSTVEKESVDRSEEVYNTKETETSKKVSVISPILIEETVYVSSEPISETIPVPIVTTETTTFKTLSTPSDASIRAVNEIFSNDSTASEPRSVPITHLKSHPAASENQPSSIDDKETAVNDYKEDNSF</sequence>
<dbReference type="STRING" id="857566.A0A1E3PTH0"/>
<keyword evidence="4 6" id="KW-1133">Transmembrane helix</keyword>
<feature type="region of interest" description="Disordered" evidence="7">
    <location>
        <begin position="236"/>
        <end position="261"/>
    </location>
</feature>
<dbReference type="PANTHER" id="PTHR10994">
    <property type="entry name" value="RETICULON"/>
    <property type="match status" value="1"/>
</dbReference>
<dbReference type="GO" id="GO:0009617">
    <property type="term" value="P:response to bacterium"/>
    <property type="evidence" value="ECO:0007669"/>
    <property type="project" value="InterPro"/>
</dbReference>
<reference evidence="9 10" key="1">
    <citation type="journal article" date="2016" name="Proc. Natl. Acad. Sci. U.S.A.">
        <title>Comparative genomics of biotechnologically important yeasts.</title>
        <authorList>
            <person name="Riley R."/>
            <person name="Haridas S."/>
            <person name="Wolfe K.H."/>
            <person name="Lopes M.R."/>
            <person name="Hittinger C.T."/>
            <person name="Goeker M."/>
            <person name="Salamov A.A."/>
            <person name="Wisecaver J.H."/>
            <person name="Long T.M."/>
            <person name="Calvey C.H."/>
            <person name="Aerts A.L."/>
            <person name="Barry K.W."/>
            <person name="Choi C."/>
            <person name="Clum A."/>
            <person name="Coughlan A.Y."/>
            <person name="Deshpande S."/>
            <person name="Douglass A.P."/>
            <person name="Hanson S.J."/>
            <person name="Klenk H.-P."/>
            <person name="LaButti K.M."/>
            <person name="Lapidus A."/>
            <person name="Lindquist E.A."/>
            <person name="Lipzen A.M."/>
            <person name="Meier-Kolthoff J.P."/>
            <person name="Ohm R.A."/>
            <person name="Otillar R.P."/>
            <person name="Pangilinan J.L."/>
            <person name="Peng Y."/>
            <person name="Rokas A."/>
            <person name="Rosa C.A."/>
            <person name="Scheuner C."/>
            <person name="Sibirny A.A."/>
            <person name="Slot J.C."/>
            <person name="Stielow J.B."/>
            <person name="Sun H."/>
            <person name="Kurtzman C.P."/>
            <person name="Blackwell M."/>
            <person name="Grigoriev I.V."/>
            <person name="Jeffries T.W."/>
        </authorList>
    </citation>
    <scope>NUCLEOTIDE SEQUENCE [LARGE SCALE GENOMIC DNA]</scope>
    <source>
        <strain evidence="9 10">DSM 6958</strain>
    </source>
</reference>
<dbReference type="GO" id="GO:0005789">
    <property type="term" value="C:endoplasmic reticulum membrane"/>
    <property type="evidence" value="ECO:0007669"/>
    <property type="project" value="UniProtKB-SubCell"/>
</dbReference>
<evidence type="ECO:0000259" key="8">
    <source>
        <dbReference type="PROSITE" id="PS50845"/>
    </source>
</evidence>
<dbReference type="PANTHER" id="PTHR10994:SF193">
    <property type="entry name" value="RETICULON-LIKE PROTEIN"/>
    <property type="match status" value="1"/>
</dbReference>
<dbReference type="AlphaFoldDB" id="A0A1E3PTH0"/>
<evidence type="ECO:0000256" key="7">
    <source>
        <dbReference type="SAM" id="MobiDB-lite"/>
    </source>
</evidence>
<name>A0A1E3PTH0_9ASCO</name>
<proteinExistence type="predicted"/>
<evidence type="ECO:0000256" key="3">
    <source>
        <dbReference type="ARBA" id="ARBA00022824"/>
    </source>
</evidence>
<feature type="transmembrane region" description="Helical" evidence="6">
    <location>
        <begin position="35"/>
        <end position="62"/>
    </location>
</feature>
<feature type="transmembrane region" description="Helical" evidence="6">
    <location>
        <begin position="152"/>
        <end position="170"/>
    </location>
</feature>
<feature type="compositionally biased region" description="Basic and acidic residues" evidence="7">
    <location>
        <begin position="243"/>
        <end position="261"/>
    </location>
</feature>
<evidence type="ECO:0000256" key="1">
    <source>
        <dbReference type="ARBA" id="ARBA00004477"/>
    </source>
</evidence>
<dbReference type="Pfam" id="PF02453">
    <property type="entry name" value="Reticulon"/>
    <property type="match status" value="1"/>
</dbReference>
<keyword evidence="10" id="KW-1185">Reference proteome</keyword>
<evidence type="ECO:0000256" key="5">
    <source>
        <dbReference type="ARBA" id="ARBA00023136"/>
    </source>
</evidence>
<feature type="region of interest" description="Disordered" evidence="7">
    <location>
        <begin position="322"/>
        <end position="366"/>
    </location>
</feature>
<protein>
    <recommendedName>
        <fullName evidence="6">Reticulon-like protein</fullName>
    </recommendedName>
</protein>
<dbReference type="EMBL" id="KV454406">
    <property type="protein sequence ID" value="ODQ68232.1"/>
    <property type="molecule type" value="Genomic_DNA"/>
</dbReference>
<keyword evidence="3 6" id="KW-0256">Endoplasmic reticulum</keyword>
<dbReference type="OrthoDB" id="567788at2759"/>
<dbReference type="PROSITE" id="PS50845">
    <property type="entry name" value="RETICULON"/>
    <property type="match status" value="1"/>
</dbReference>
<dbReference type="InterPro" id="IPR003388">
    <property type="entry name" value="Reticulon"/>
</dbReference>
<gene>
    <name evidence="9" type="ORF">NADFUDRAFT_44848</name>
</gene>
<dbReference type="Proteomes" id="UP000095009">
    <property type="component" value="Unassembled WGS sequence"/>
</dbReference>
<dbReference type="InterPro" id="IPR045064">
    <property type="entry name" value="Reticulon-like"/>
</dbReference>
<keyword evidence="2 6" id="KW-0812">Transmembrane</keyword>
<comment type="subcellular location">
    <subcellularLocation>
        <location evidence="1 6">Endoplasmic reticulum membrane</location>
        <topology evidence="1 6">Multi-pass membrane protein</topology>
    </subcellularLocation>
</comment>
<evidence type="ECO:0000256" key="6">
    <source>
        <dbReference type="RuleBase" id="RU363132"/>
    </source>
</evidence>
<accession>A0A1E3PTH0</accession>
<feature type="domain" description="Reticulon" evidence="8">
    <location>
        <begin position="19"/>
        <end position="233"/>
    </location>
</feature>
<evidence type="ECO:0000313" key="10">
    <source>
        <dbReference type="Proteomes" id="UP000095009"/>
    </source>
</evidence>
<organism evidence="9 10">
    <name type="scientific">Nadsonia fulvescens var. elongata DSM 6958</name>
    <dbReference type="NCBI Taxonomy" id="857566"/>
    <lineage>
        <taxon>Eukaryota</taxon>
        <taxon>Fungi</taxon>
        <taxon>Dikarya</taxon>
        <taxon>Ascomycota</taxon>
        <taxon>Saccharomycotina</taxon>
        <taxon>Dipodascomycetes</taxon>
        <taxon>Dipodascales</taxon>
        <taxon>Dipodascales incertae sedis</taxon>
        <taxon>Nadsonia</taxon>
    </lineage>
</organism>